<protein>
    <submittedName>
        <fullName evidence="2">Uncharacterized protein</fullName>
    </submittedName>
</protein>
<dbReference type="EMBL" id="LWAJ01000111">
    <property type="protein sequence ID" value="KZL50111.1"/>
    <property type="molecule type" value="Genomic_DNA"/>
</dbReference>
<evidence type="ECO:0000313" key="3">
    <source>
        <dbReference type="Proteomes" id="UP000076555"/>
    </source>
</evidence>
<gene>
    <name evidence="2" type="ORF">A2T98_09165</name>
</gene>
<feature type="coiled-coil region" evidence="1">
    <location>
        <begin position="31"/>
        <end position="58"/>
    </location>
</feature>
<accession>A0A166JTM0</accession>
<comment type="caution">
    <text evidence="2">The sequence shown here is derived from an EMBL/GenBank/DDBJ whole genome shotgun (WGS) entry which is preliminary data.</text>
</comment>
<organism evidence="2 3">
    <name type="scientific">Nodularia spumigena CENA596</name>
    <dbReference type="NCBI Taxonomy" id="1819295"/>
    <lineage>
        <taxon>Bacteria</taxon>
        <taxon>Bacillati</taxon>
        <taxon>Cyanobacteriota</taxon>
        <taxon>Cyanophyceae</taxon>
        <taxon>Nostocales</taxon>
        <taxon>Nodulariaceae</taxon>
        <taxon>Nodularia</taxon>
    </lineage>
</organism>
<dbReference type="AlphaFoldDB" id="A0A166JTM0"/>
<keyword evidence="1" id="KW-0175">Coiled coil</keyword>
<proteinExistence type="predicted"/>
<evidence type="ECO:0000313" key="2">
    <source>
        <dbReference type="EMBL" id="KZL50111.1"/>
    </source>
</evidence>
<sequence>MAGNTIPTGVAAKIICKGVLLFIDLVRGIHITELEARREQIQALEESLKRDRNGHQRELG</sequence>
<reference evidence="2 3" key="1">
    <citation type="submission" date="2016-04" db="EMBL/GenBank/DDBJ databases">
        <title>Draft Genome Assembly of the Bloom-forming Cyanobacterium Nodularia spumigena Strain CENA596 in Shrimp Production Ponds.</title>
        <authorList>
            <person name="Popin R.V."/>
            <person name="Rigonato J."/>
            <person name="Abreu V.A."/>
            <person name="Andreote A.P."/>
            <person name="Silveira S.B."/>
            <person name="Odebrecht C."/>
            <person name="Fiore M.F."/>
        </authorList>
    </citation>
    <scope>NUCLEOTIDE SEQUENCE [LARGE SCALE GENOMIC DNA]</scope>
    <source>
        <strain evidence="2 3">CENA596</strain>
    </source>
</reference>
<dbReference type="Proteomes" id="UP000076555">
    <property type="component" value="Unassembled WGS sequence"/>
</dbReference>
<name>A0A166JTM0_NODSP</name>
<evidence type="ECO:0000256" key="1">
    <source>
        <dbReference type="SAM" id="Coils"/>
    </source>
</evidence>